<dbReference type="PANTHER" id="PTHR10071:SF281">
    <property type="entry name" value="BOX A-BINDING FACTOR-RELATED"/>
    <property type="match status" value="1"/>
</dbReference>
<dbReference type="EMBL" id="JAEPRB010000200">
    <property type="protein sequence ID" value="KAG2218987.1"/>
    <property type="molecule type" value="Genomic_DNA"/>
</dbReference>
<dbReference type="PANTHER" id="PTHR10071">
    <property type="entry name" value="TRANSCRIPTION FACTOR GATA FAMILY MEMBER"/>
    <property type="match status" value="1"/>
</dbReference>
<proteinExistence type="predicted"/>
<dbReference type="GO" id="GO:0005634">
    <property type="term" value="C:nucleus"/>
    <property type="evidence" value="ECO:0007669"/>
    <property type="project" value="UniProtKB-SubCell"/>
</dbReference>
<keyword evidence="4" id="KW-0862">Zinc</keyword>
<sequence length="309" mass="34525">MDPNTTNTASRLASWSSDHNNISYQGHGDDCYDLVLSEHEGTSNAVSYNYFVNSSAATHATTTSSTSLFVEGVPHVFCENPISVGPPWPSYYAGGPQVSANTNQQQQVFYDQASIAFSGSSMPPTPPDVSPNALPFAAGPLPCNFQYQCHQDQDYSNIAVNKDISNNNNDNNTKSCDDSFACTTTKHRKTRRSSEKHKEKKKCSNCGSTKTPTWRRGPITKALLCNACGLYEKVSKKRRIVIVQTDGKTKISRGALNQLKYEQEQQGDMTRTCLQCHTTNAKRWYEQRNRNYYHRSNSDRCIRTTTSKL</sequence>
<protein>
    <recommendedName>
        <fullName evidence="8">GATA-type domain-containing protein</fullName>
    </recommendedName>
</protein>
<dbReference type="PROSITE" id="PS50114">
    <property type="entry name" value="GATA_ZN_FINGER_2"/>
    <property type="match status" value="1"/>
</dbReference>
<keyword evidence="5" id="KW-0539">Nucleus</keyword>
<dbReference type="AlphaFoldDB" id="A0A8H7RXB7"/>
<evidence type="ECO:0000313" key="9">
    <source>
        <dbReference type="EMBL" id="KAG2218987.1"/>
    </source>
</evidence>
<comment type="subcellular location">
    <subcellularLocation>
        <location evidence="1">Nucleus</location>
    </subcellularLocation>
</comment>
<evidence type="ECO:0000256" key="1">
    <source>
        <dbReference type="ARBA" id="ARBA00004123"/>
    </source>
</evidence>
<keyword evidence="10" id="KW-1185">Reference proteome</keyword>
<dbReference type="CDD" id="cd00202">
    <property type="entry name" value="ZnF_GATA"/>
    <property type="match status" value="1"/>
</dbReference>
<dbReference type="Gene3D" id="3.30.50.10">
    <property type="entry name" value="Erythroid Transcription Factor GATA-1, subunit A"/>
    <property type="match status" value="1"/>
</dbReference>
<dbReference type="InterPro" id="IPR039355">
    <property type="entry name" value="Transcription_factor_GATA"/>
</dbReference>
<dbReference type="SUPFAM" id="SSF57716">
    <property type="entry name" value="Glucocorticoid receptor-like (DNA-binding domain)"/>
    <property type="match status" value="1"/>
</dbReference>
<feature type="region of interest" description="Disordered" evidence="7">
    <location>
        <begin position="187"/>
        <end position="206"/>
    </location>
</feature>
<keyword evidence="2" id="KW-0479">Metal-binding</keyword>
<dbReference type="InterPro" id="IPR013088">
    <property type="entry name" value="Znf_NHR/GATA"/>
</dbReference>
<evidence type="ECO:0000259" key="8">
    <source>
        <dbReference type="PROSITE" id="PS50114"/>
    </source>
</evidence>
<evidence type="ECO:0000256" key="2">
    <source>
        <dbReference type="ARBA" id="ARBA00022723"/>
    </source>
</evidence>
<dbReference type="Pfam" id="PF00320">
    <property type="entry name" value="GATA"/>
    <property type="match status" value="1"/>
</dbReference>
<dbReference type="GO" id="GO:0008270">
    <property type="term" value="F:zinc ion binding"/>
    <property type="evidence" value="ECO:0007669"/>
    <property type="project" value="UniProtKB-KW"/>
</dbReference>
<feature type="domain" description="GATA-type" evidence="8">
    <location>
        <begin position="197"/>
        <end position="253"/>
    </location>
</feature>
<dbReference type="SMART" id="SM00401">
    <property type="entry name" value="ZnF_GATA"/>
    <property type="match status" value="1"/>
</dbReference>
<name>A0A8H7RXB7_9FUNG</name>
<comment type="caution">
    <text evidence="9">The sequence shown here is derived from an EMBL/GenBank/DDBJ whole genome shotgun (WGS) entry which is preliminary data.</text>
</comment>
<evidence type="ECO:0000256" key="6">
    <source>
        <dbReference type="PROSITE-ProRule" id="PRU00094"/>
    </source>
</evidence>
<evidence type="ECO:0000313" key="10">
    <source>
        <dbReference type="Proteomes" id="UP000646827"/>
    </source>
</evidence>
<accession>A0A8H7RXB7</accession>
<dbReference type="GO" id="GO:0000981">
    <property type="term" value="F:DNA-binding transcription factor activity, RNA polymerase II-specific"/>
    <property type="evidence" value="ECO:0007669"/>
    <property type="project" value="TreeGrafter"/>
</dbReference>
<dbReference type="OrthoDB" id="515401at2759"/>
<evidence type="ECO:0000256" key="3">
    <source>
        <dbReference type="ARBA" id="ARBA00022771"/>
    </source>
</evidence>
<evidence type="ECO:0000256" key="4">
    <source>
        <dbReference type="ARBA" id="ARBA00022833"/>
    </source>
</evidence>
<dbReference type="GO" id="GO:0000122">
    <property type="term" value="P:negative regulation of transcription by RNA polymerase II"/>
    <property type="evidence" value="ECO:0007669"/>
    <property type="project" value="TreeGrafter"/>
</dbReference>
<keyword evidence="3 6" id="KW-0863">Zinc-finger</keyword>
<dbReference type="GO" id="GO:0000978">
    <property type="term" value="F:RNA polymerase II cis-regulatory region sequence-specific DNA binding"/>
    <property type="evidence" value="ECO:0007669"/>
    <property type="project" value="TreeGrafter"/>
</dbReference>
<dbReference type="GO" id="GO:0045944">
    <property type="term" value="P:positive regulation of transcription by RNA polymerase II"/>
    <property type="evidence" value="ECO:0007669"/>
    <property type="project" value="TreeGrafter"/>
</dbReference>
<dbReference type="Proteomes" id="UP000646827">
    <property type="component" value="Unassembled WGS sequence"/>
</dbReference>
<evidence type="ECO:0000256" key="7">
    <source>
        <dbReference type="SAM" id="MobiDB-lite"/>
    </source>
</evidence>
<gene>
    <name evidence="9" type="ORF">INT45_007649</name>
</gene>
<reference evidence="9 10" key="1">
    <citation type="submission" date="2020-12" db="EMBL/GenBank/DDBJ databases">
        <title>Metabolic potential, ecology and presence of endohyphal bacteria is reflected in genomic diversity of Mucoromycotina.</title>
        <authorList>
            <person name="Muszewska A."/>
            <person name="Okrasinska A."/>
            <person name="Steczkiewicz K."/>
            <person name="Drgas O."/>
            <person name="Orlowska M."/>
            <person name="Perlinska-Lenart U."/>
            <person name="Aleksandrzak-Piekarczyk T."/>
            <person name="Szatraj K."/>
            <person name="Zielenkiewicz U."/>
            <person name="Pilsyk S."/>
            <person name="Malc E."/>
            <person name="Mieczkowski P."/>
            <person name="Kruszewska J.S."/>
            <person name="Biernat P."/>
            <person name="Pawlowska J."/>
        </authorList>
    </citation>
    <scope>NUCLEOTIDE SEQUENCE [LARGE SCALE GENOMIC DNA]</scope>
    <source>
        <strain evidence="9 10">CBS 142.35</strain>
    </source>
</reference>
<organism evidence="9 10">
    <name type="scientific">Circinella minor</name>
    <dbReference type="NCBI Taxonomy" id="1195481"/>
    <lineage>
        <taxon>Eukaryota</taxon>
        <taxon>Fungi</taxon>
        <taxon>Fungi incertae sedis</taxon>
        <taxon>Mucoromycota</taxon>
        <taxon>Mucoromycotina</taxon>
        <taxon>Mucoromycetes</taxon>
        <taxon>Mucorales</taxon>
        <taxon>Lichtheimiaceae</taxon>
        <taxon>Circinella</taxon>
    </lineage>
</organism>
<evidence type="ECO:0000256" key="5">
    <source>
        <dbReference type="ARBA" id="ARBA00023242"/>
    </source>
</evidence>
<dbReference type="InterPro" id="IPR000679">
    <property type="entry name" value="Znf_GATA"/>
</dbReference>